<feature type="coiled-coil region" evidence="1">
    <location>
        <begin position="37"/>
        <end position="216"/>
    </location>
</feature>
<comment type="caution">
    <text evidence="3">The sequence shown here is derived from an EMBL/GenBank/DDBJ whole genome shotgun (WGS) entry which is preliminary data.</text>
</comment>
<feature type="region of interest" description="Disordered" evidence="2">
    <location>
        <begin position="234"/>
        <end position="258"/>
    </location>
</feature>
<evidence type="ECO:0000256" key="1">
    <source>
        <dbReference type="SAM" id="Coils"/>
    </source>
</evidence>
<feature type="region of interest" description="Disordered" evidence="2">
    <location>
        <begin position="298"/>
        <end position="317"/>
    </location>
</feature>
<name>A0ABR1FN59_AURAN</name>
<keyword evidence="4" id="KW-1185">Reference proteome</keyword>
<dbReference type="Proteomes" id="UP001363151">
    <property type="component" value="Unassembled WGS sequence"/>
</dbReference>
<dbReference type="EMBL" id="JBBJCI010000353">
    <property type="protein sequence ID" value="KAK7233974.1"/>
    <property type="molecule type" value="Genomic_DNA"/>
</dbReference>
<keyword evidence="1" id="KW-0175">Coiled coil</keyword>
<protein>
    <submittedName>
        <fullName evidence="3">RAN guanine nucleotide release factor</fullName>
    </submittedName>
</protein>
<proteinExistence type="predicted"/>
<gene>
    <name evidence="3" type="primary">RANGRF</name>
    <name evidence="3" type="ORF">SO694_001020100</name>
</gene>
<evidence type="ECO:0000256" key="2">
    <source>
        <dbReference type="SAM" id="MobiDB-lite"/>
    </source>
</evidence>
<sequence length="317" mass="35035">MAEAKKKKSTKVVGRRAMKAADFAALSTGGELPMDENAKMRKEIEELEEKCREERRTVARLDTEIGERELEIQAKREEMEADAERSDLELGRRRARAVDANRLAMEARLLESAVTQLRWQKERSEQLEAENGELRDEFATLEELSLQRTGLDAVGRRVAEERVELAELFGDVRRLKDEESARAVAAGEAPHARDAAKSLAKRLAASLEALQAAREESVARSLDVLPEFSEETVRGFRDKEDDESTVASAHSSANARSREAARVLAKPPAPLPKKAAATLAVAQLKALRALAKIELQQSRSDGALRGRRSMPGVLGFG</sequence>
<evidence type="ECO:0000313" key="3">
    <source>
        <dbReference type="EMBL" id="KAK7233974.1"/>
    </source>
</evidence>
<organism evidence="3 4">
    <name type="scientific">Aureococcus anophagefferens</name>
    <name type="common">Harmful bloom alga</name>
    <dbReference type="NCBI Taxonomy" id="44056"/>
    <lineage>
        <taxon>Eukaryota</taxon>
        <taxon>Sar</taxon>
        <taxon>Stramenopiles</taxon>
        <taxon>Ochrophyta</taxon>
        <taxon>Pelagophyceae</taxon>
        <taxon>Pelagomonadales</taxon>
        <taxon>Pelagomonadaceae</taxon>
        <taxon>Aureococcus</taxon>
    </lineage>
</organism>
<evidence type="ECO:0000313" key="4">
    <source>
        <dbReference type="Proteomes" id="UP001363151"/>
    </source>
</evidence>
<reference evidence="3 4" key="1">
    <citation type="submission" date="2024-03" db="EMBL/GenBank/DDBJ databases">
        <title>Aureococcus anophagefferens CCMP1851 and Kratosvirus quantuckense: Draft genome of a second virus-susceptible host strain in the model system.</title>
        <authorList>
            <person name="Chase E."/>
            <person name="Truchon A.R."/>
            <person name="Schepens W."/>
            <person name="Wilhelm S.W."/>
        </authorList>
    </citation>
    <scope>NUCLEOTIDE SEQUENCE [LARGE SCALE GENOMIC DNA]</scope>
    <source>
        <strain evidence="3 4">CCMP1851</strain>
    </source>
</reference>
<accession>A0ABR1FN59</accession>